<dbReference type="Proteomes" id="UP001142372">
    <property type="component" value="Unassembled WGS sequence"/>
</dbReference>
<evidence type="ECO:0000313" key="2">
    <source>
        <dbReference type="EMBL" id="GLJ74979.1"/>
    </source>
</evidence>
<keyword evidence="1" id="KW-0812">Transmembrane</keyword>
<dbReference type="InterPro" id="IPR045931">
    <property type="entry name" value="DUF6350"/>
</dbReference>
<feature type="transmembrane region" description="Helical" evidence="1">
    <location>
        <begin position="73"/>
        <end position="94"/>
    </location>
</feature>
<name>A0A9W6H7R1_9MICO</name>
<keyword evidence="1" id="KW-0472">Membrane</keyword>
<keyword evidence="3" id="KW-1185">Reference proteome</keyword>
<dbReference type="AlphaFoldDB" id="A0A9W6H7R1"/>
<evidence type="ECO:0000313" key="3">
    <source>
        <dbReference type="Proteomes" id="UP001142372"/>
    </source>
</evidence>
<accession>A0A9W6H7R1</accession>
<proteinExistence type="predicted"/>
<feature type="transmembrane region" description="Helical" evidence="1">
    <location>
        <begin position="238"/>
        <end position="265"/>
    </location>
</feature>
<organism evidence="2 3">
    <name type="scientific">Leifsonia poae</name>
    <dbReference type="NCBI Taxonomy" id="110933"/>
    <lineage>
        <taxon>Bacteria</taxon>
        <taxon>Bacillati</taxon>
        <taxon>Actinomycetota</taxon>
        <taxon>Actinomycetes</taxon>
        <taxon>Micrococcales</taxon>
        <taxon>Microbacteriaceae</taxon>
        <taxon>Leifsonia</taxon>
    </lineage>
</organism>
<protein>
    <submittedName>
        <fullName evidence="2">Uncharacterized protein</fullName>
    </submittedName>
</protein>
<feature type="transmembrane region" description="Helical" evidence="1">
    <location>
        <begin position="7"/>
        <end position="33"/>
    </location>
</feature>
<dbReference type="RefSeq" id="WP_271175653.1">
    <property type="nucleotide sequence ID" value="NZ_BAAAJO010000001.1"/>
</dbReference>
<feature type="transmembrane region" description="Helical" evidence="1">
    <location>
        <begin position="334"/>
        <end position="357"/>
    </location>
</feature>
<dbReference type="EMBL" id="BSEN01000001">
    <property type="protein sequence ID" value="GLJ74979.1"/>
    <property type="molecule type" value="Genomic_DNA"/>
</dbReference>
<reference evidence="2" key="2">
    <citation type="submission" date="2023-01" db="EMBL/GenBank/DDBJ databases">
        <authorList>
            <person name="Sun Q."/>
            <person name="Evtushenko L."/>
        </authorList>
    </citation>
    <scope>NUCLEOTIDE SEQUENCE</scope>
    <source>
        <strain evidence="2">VKM Ac-1401</strain>
    </source>
</reference>
<feature type="transmembrane region" description="Helical" evidence="1">
    <location>
        <begin position="147"/>
        <end position="168"/>
    </location>
</feature>
<feature type="transmembrane region" description="Helical" evidence="1">
    <location>
        <begin position="277"/>
        <end position="298"/>
    </location>
</feature>
<gene>
    <name evidence="2" type="ORF">GCM10017584_05520</name>
</gene>
<feature type="transmembrane region" description="Helical" evidence="1">
    <location>
        <begin position="369"/>
        <end position="390"/>
    </location>
</feature>
<dbReference type="Pfam" id="PF19877">
    <property type="entry name" value="DUF6350"/>
    <property type="match status" value="1"/>
</dbReference>
<feature type="transmembrane region" description="Helical" evidence="1">
    <location>
        <begin position="114"/>
        <end position="135"/>
    </location>
</feature>
<feature type="transmembrane region" description="Helical" evidence="1">
    <location>
        <begin position="410"/>
        <end position="430"/>
    </location>
</feature>
<reference evidence="2" key="1">
    <citation type="journal article" date="2014" name="Int. J. Syst. Evol. Microbiol.">
        <title>Complete genome sequence of Corynebacterium casei LMG S-19264T (=DSM 44701T), isolated from a smear-ripened cheese.</title>
        <authorList>
            <consortium name="US DOE Joint Genome Institute (JGI-PGF)"/>
            <person name="Walter F."/>
            <person name="Albersmeier A."/>
            <person name="Kalinowski J."/>
            <person name="Ruckert C."/>
        </authorList>
    </citation>
    <scope>NUCLEOTIDE SEQUENCE</scope>
    <source>
        <strain evidence="2">VKM Ac-1401</strain>
    </source>
</reference>
<keyword evidence="1" id="KW-1133">Transmembrane helix</keyword>
<evidence type="ECO:0000256" key="1">
    <source>
        <dbReference type="SAM" id="Phobius"/>
    </source>
</evidence>
<sequence>MNRTTVALLAALEAVIVVAIGLGISLVPLTILWAAQYHLAADWFVFWRASADIWLVGHGVDLTVALNAQLGTALGLPGAVAPFTITIAALGFAALTTGLGVRTGLRASETPYRVTGAVSAVVTVGLLAAVVTFTARSAPVMPSAWQGILLPPLVYAIGIGLGLVFAHLRREPAVGAAAGPAGAAGAPGAGIRDTGATADATDAPRRPVPGGLIRGWLDAIPLVVRDIAAGALRAGTAAAAMVIAGAGIILAILIVVNFGAVIGLYEQLQAGGLGGAALTIGQLSVLPNLVIWLASWMIGPGFAIGTGSSVSPIGTELGPIPGLPLFGVIPPGGFSFGLIGVLVPIVAGFLAAGLLRWRIESANAHRGTATLFLTALAIGIVAGIELGLLAWWSSGSLGPGRLHDVGPNPWLVGAIAAGEVAVAAVIGLLAGGRSRR</sequence>
<comment type="caution">
    <text evidence="2">The sequence shown here is derived from an EMBL/GenBank/DDBJ whole genome shotgun (WGS) entry which is preliminary data.</text>
</comment>